<evidence type="ECO:0000256" key="10">
    <source>
        <dbReference type="ARBA" id="ARBA00023242"/>
    </source>
</evidence>
<reference evidence="14 15" key="2">
    <citation type="submission" date="2019-01" db="EMBL/GenBank/DDBJ databases">
        <title>A chromosome length genome reference of the Java medaka (oryzias javanicus).</title>
        <authorList>
            <person name="Herpin A."/>
            <person name="Takehana Y."/>
            <person name="Naruse K."/>
            <person name="Ansai S."/>
            <person name="Kawaguchi M."/>
        </authorList>
    </citation>
    <scope>NUCLEOTIDE SEQUENCE [LARGE SCALE GENOMIC DNA]</scope>
    <source>
        <strain evidence="14">RS831</strain>
        <tissue evidence="14">Whole body</tissue>
    </source>
</reference>
<dbReference type="EMBL" id="CM012442">
    <property type="protein sequence ID" value="RVE72340.1"/>
    <property type="molecule type" value="Genomic_DNA"/>
</dbReference>
<dbReference type="Pfam" id="PF11527">
    <property type="entry name" value="ARL2_Bind_BART"/>
    <property type="match status" value="1"/>
</dbReference>
<dbReference type="InterPro" id="IPR038849">
    <property type="entry name" value="ARL2BP"/>
</dbReference>
<evidence type="ECO:0000313" key="15">
    <source>
        <dbReference type="Proteomes" id="UP000283210"/>
    </source>
</evidence>
<name>A0A3S2N319_ORYJA</name>
<feature type="domain" description="BART" evidence="13">
    <location>
        <begin position="35"/>
        <end position="148"/>
    </location>
</feature>
<dbReference type="OrthoDB" id="302784at2759"/>
<evidence type="ECO:0000256" key="12">
    <source>
        <dbReference type="RuleBase" id="RU367099"/>
    </source>
</evidence>
<dbReference type="GO" id="GO:0051457">
    <property type="term" value="P:maintenance of protein location in nucleus"/>
    <property type="evidence" value="ECO:0007669"/>
    <property type="project" value="TreeGrafter"/>
</dbReference>
<dbReference type="Gene3D" id="1.20.1520.10">
    <property type="entry name" value="ADP-ribosylation factor-like 2-binding protein, domain"/>
    <property type="match status" value="1"/>
</dbReference>
<evidence type="ECO:0000256" key="1">
    <source>
        <dbReference type="ARBA" id="ARBA00004120"/>
    </source>
</evidence>
<keyword evidence="10 12" id="KW-0539">Nucleus</keyword>
<dbReference type="GO" id="GO:0005634">
    <property type="term" value="C:nucleus"/>
    <property type="evidence" value="ECO:0007669"/>
    <property type="project" value="UniProtKB-SubCell"/>
</dbReference>
<dbReference type="InterPro" id="IPR042541">
    <property type="entry name" value="BART_sf"/>
</dbReference>
<evidence type="ECO:0000256" key="5">
    <source>
        <dbReference type="ARBA" id="ARBA00014849"/>
    </source>
</evidence>
<dbReference type="Proteomes" id="UP000283210">
    <property type="component" value="Chromosome 6"/>
</dbReference>
<evidence type="ECO:0000256" key="6">
    <source>
        <dbReference type="ARBA" id="ARBA00022490"/>
    </source>
</evidence>
<dbReference type="AlphaFoldDB" id="A0A3S2N319"/>
<keyword evidence="7 12" id="KW-0969">Cilium</keyword>
<protein>
    <recommendedName>
        <fullName evidence="5 12">ADP-ribosylation factor-like protein 2-binding protein</fullName>
        <shortName evidence="12">ARF-like 2-binding protein</shortName>
    </recommendedName>
</protein>
<proteinExistence type="inferred from homology"/>
<keyword evidence="15" id="KW-1185">Reference proteome</keyword>
<dbReference type="GO" id="GO:0005813">
    <property type="term" value="C:centrosome"/>
    <property type="evidence" value="ECO:0007669"/>
    <property type="project" value="UniProtKB-SubCell"/>
</dbReference>
<evidence type="ECO:0000259" key="13">
    <source>
        <dbReference type="Pfam" id="PF11527"/>
    </source>
</evidence>
<keyword evidence="6 12" id="KW-0963">Cytoplasm</keyword>
<dbReference type="PANTHER" id="PTHR15487:SF4">
    <property type="entry name" value="ADP-RIBOSYLATION FACTOR-LIKE PROTEIN 2-BINDING PROTEIN"/>
    <property type="match status" value="1"/>
</dbReference>
<organism evidence="14 15">
    <name type="scientific">Oryzias javanicus</name>
    <name type="common">Javanese ricefish</name>
    <name type="synonym">Aplocheilus javanicus</name>
    <dbReference type="NCBI Taxonomy" id="123683"/>
    <lineage>
        <taxon>Eukaryota</taxon>
        <taxon>Metazoa</taxon>
        <taxon>Chordata</taxon>
        <taxon>Craniata</taxon>
        <taxon>Vertebrata</taxon>
        <taxon>Euteleostomi</taxon>
        <taxon>Actinopterygii</taxon>
        <taxon>Neopterygii</taxon>
        <taxon>Teleostei</taxon>
        <taxon>Neoteleostei</taxon>
        <taxon>Acanthomorphata</taxon>
        <taxon>Ovalentaria</taxon>
        <taxon>Atherinomorphae</taxon>
        <taxon>Beloniformes</taxon>
        <taxon>Adrianichthyidae</taxon>
        <taxon>Oryziinae</taxon>
        <taxon>Oryzias</taxon>
    </lineage>
</organism>
<evidence type="ECO:0000256" key="8">
    <source>
        <dbReference type="ARBA" id="ARBA00023128"/>
    </source>
</evidence>
<comment type="function">
    <text evidence="12">Plays a role as an effector of the ADP-ribosylation factor-like protein 2, ARL2.</text>
</comment>
<sequence>MARKQQSDRGDAVKIKDLDEEMIAVSYSSEADLAFDAVIGCIERILVGHQFQKLQGDFLEKYYLEFEESDENKLSYTSMFNEYVDLLEKHLEQQLMERIPDFNMRTFTELLMQRKDEVQDDVFETLMTFTDFMTFKEMFLDYKAEKEGRGLDLSLAFVVTPVSAASSTCSP</sequence>
<keyword evidence="9 12" id="KW-0206">Cytoskeleton</keyword>
<keyword evidence="11 12" id="KW-0966">Cell projection</keyword>
<dbReference type="PANTHER" id="PTHR15487">
    <property type="entry name" value="ADP-RIBOSYLATION FACTOR-LIKE PROTEIN 2-BINDING PROTEIN"/>
    <property type="match status" value="1"/>
</dbReference>
<dbReference type="InterPro" id="IPR023379">
    <property type="entry name" value="BART_dom"/>
</dbReference>
<evidence type="ECO:0000256" key="7">
    <source>
        <dbReference type="ARBA" id="ARBA00023069"/>
    </source>
</evidence>
<reference evidence="14 15" key="1">
    <citation type="submission" date="2018-11" db="EMBL/GenBank/DDBJ databases">
        <authorList>
            <person name="Lopez-Roques C."/>
            <person name="Donnadieu C."/>
            <person name="Bouchez O."/>
            <person name="Klopp C."/>
            <person name="Cabau C."/>
            <person name="Zahm M."/>
        </authorList>
    </citation>
    <scope>NUCLEOTIDE SEQUENCE [LARGE SCALE GENOMIC DNA]</scope>
    <source>
        <strain evidence="14">RS831</strain>
        <tissue evidence="14">Whole body</tissue>
    </source>
</reference>
<evidence type="ECO:0000256" key="3">
    <source>
        <dbReference type="ARBA" id="ARBA00004300"/>
    </source>
</evidence>
<comment type="similarity">
    <text evidence="4 12">Belongs to the ARL2BP family.</text>
</comment>
<keyword evidence="8 12" id="KW-0496">Mitochondrion</keyword>
<accession>A0A3S2N319</accession>
<gene>
    <name evidence="14" type="ORF">OJAV_G00060930</name>
</gene>
<dbReference type="GO" id="GO:0005758">
    <property type="term" value="C:mitochondrial intermembrane space"/>
    <property type="evidence" value="ECO:0007669"/>
    <property type="project" value="UniProtKB-SubCell"/>
</dbReference>
<evidence type="ECO:0000256" key="4">
    <source>
        <dbReference type="ARBA" id="ARBA00009880"/>
    </source>
</evidence>
<evidence type="ECO:0000256" key="2">
    <source>
        <dbReference type="ARBA" id="ARBA00004123"/>
    </source>
</evidence>
<dbReference type="OMA" id="CILEIIM"/>
<evidence type="ECO:0000256" key="9">
    <source>
        <dbReference type="ARBA" id="ARBA00023212"/>
    </source>
</evidence>
<evidence type="ECO:0000313" key="14">
    <source>
        <dbReference type="EMBL" id="RVE72340.1"/>
    </source>
</evidence>
<dbReference type="GO" id="GO:0005929">
    <property type="term" value="C:cilium"/>
    <property type="evidence" value="ECO:0007669"/>
    <property type="project" value="UniProtKB-UniRule"/>
</dbReference>
<comment type="subcellular location">
    <subcellularLocation>
        <location evidence="1 12">Cytoplasm</location>
        <location evidence="1 12">Cytoskeleton</location>
        <location evidence="1 12">Cilium basal body</location>
    </subcellularLocation>
    <subcellularLocation>
        <location evidence="3 12">Cytoplasm</location>
        <location evidence="3 12">Cytoskeleton</location>
        <location evidence="3 12">Microtubule organizing center</location>
        <location evidence="3 12">Centrosome</location>
    </subcellularLocation>
    <subcellularLocation>
        <location evidence="12">Cytoplasm</location>
    </subcellularLocation>
    <subcellularLocation>
        <location evidence="2 12">Nucleus</location>
    </subcellularLocation>
    <subcellularLocation>
        <location evidence="12">Mitochondrion intermembrane space</location>
    </subcellularLocation>
</comment>
<evidence type="ECO:0000256" key="11">
    <source>
        <dbReference type="ARBA" id="ARBA00023273"/>
    </source>
</evidence>